<feature type="region of interest" description="Disordered" evidence="1">
    <location>
        <begin position="126"/>
        <end position="153"/>
    </location>
</feature>
<evidence type="ECO:0000313" key="2">
    <source>
        <dbReference type="EMBL" id="AGS07291.1"/>
    </source>
</evidence>
<accession>S5RMU4</accession>
<keyword evidence="2" id="KW-0067">ATP-binding</keyword>
<keyword evidence="2" id="KW-0547">Nucleotide-binding</keyword>
<sequence length="244" mass="27056">MTRKGKAAEGFLKALKEGAFWRQRHRVFQTKGGSHGSARELGRKTLPRLLFKKNETKISGNEQTKKKFLDELKKGIHEGVRVSWDTKSETEALGKKRKKAVESWLINSGLSSVPVRLQEMSSTTATIERPAGAGKSGGVKQKGIPRGKNPCPGCRSLRRPFNKNGKEGCAEGSEIRNMKTGVKCCYKKGRGAPRKKLGTSIATPKKGSETLLDVAQCMKYSLVELQTLRTRQESQAEERKRKSV</sequence>
<reference evidence="2" key="1">
    <citation type="journal article" date="2013" name="J. Infect. Dis.">
        <title>Giant Blood Marseillevirus recovered from asymptomatic blood donors.</title>
        <authorList>
            <person name="Popgeorgiev N."/>
            <person name="Boyer M."/>
            <person name="Fancello L."/>
            <person name="Monteil S."/>
            <person name="Robert C."/>
            <person name="Rivet R."/>
            <person name="Nappez C."/>
            <person name="Azza S."/>
            <person name="Chiaroni J."/>
            <person name="Raoult D."/>
            <person name="Desnues C."/>
        </authorList>
    </citation>
    <scope>NUCLEOTIDE SEQUENCE</scope>
</reference>
<protein>
    <submittedName>
        <fullName evidence="2">D6/D11 helicase</fullName>
    </submittedName>
</protein>
<dbReference type="EMBL" id="KF437373">
    <property type="protein sequence ID" value="AGS07291.1"/>
    <property type="molecule type" value="Genomic_DNA"/>
</dbReference>
<organism evidence="2">
    <name type="scientific">Giant Blood Marseillevirus</name>
    <dbReference type="NCBI Taxonomy" id="1370064"/>
    <lineage>
        <taxon>Viruses</taxon>
    </lineage>
</organism>
<name>S5RMU4_9VIRU</name>
<dbReference type="GO" id="GO:0004386">
    <property type="term" value="F:helicase activity"/>
    <property type="evidence" value="ECO:0007669"/>
    <property type="project" value="UniProtKB-KW"/>
</dbReference>
<proteinExistence type="predicted"/>
<evidence type="ECO:0000256" key="1">
    <source>
        <dbReference type="SAM" id="MobiDB-lite"/>
    </source>
</evidence>
<keyword evidence="2" id="KW-0378">Hydrolase</keyword>
<keyword evidence="2" id="KW-0347">Helicase</keyword>
<reference evidence="2" key="2">
    <citation type="submission" date="2013-07" db="EMBL/GenBank/DDBJ databases">
        <authorList>
            <person name="Aherfi S."/>
            <person name="Colson P."/>
            <person name="La Scola B."/>
            <person name="Raoult D."/>
        </authorList>
    </citation>
    <scope>NUCLEOTIDE SEQUENCE</scope>
    <source>
        <strain evidence="2">27725</strain>
    </source>
</reference>